<name>A0A9D1H773_9FIRM</name>
<gene>
    <name evidence="2" type="ORF">IAC43_02495</name>
</gene>
<protein>
    <recommendedName>
        <fullName evidence="4">Lipoprotein</fullName>
    </recommendedName>
</protein>
<dbReference type="Proteomes" id="UP000824160">
    <property type="component" value="Unassembled WGS sequence"/>
</dbReference>
<organism evidence="2 3">
    <name type="scientific">Candidatus Faecivivens stercoripullorum</name>
    <dbReference type="NCBI Taxonomy" id="2840805"/>
    <lineage>
        <taxon>Bacteria</taxon>
        <taxon>Bacillati</taxon>
        <taxon>Bacillota</taxon>
        <taxon>Clostridia</taxon>
        <taxon>Eubacteriales</taxon>
        <taxon>Oscillospiraceae</taxon>
        <taxon>Oscillospiraceae incertae sedis</taxon>
        <taxon>Candidatus Faecivivens</taxon>
    </lineage>
</organism>
<reference evidence="2" key="2">
    <citation type="journal article" date="2021" name="PeerJ">
        <title>Extensive microbial diversity within the chicken gut microbiome revealed by metagenomics and culture.</title>
        <authorList>
            <person name="Gilroy R."/>
            <person name="Ravi A."/>
            <person name="Getino M."/>
            <person name="Pursley I."/>
            <person name="Horton D.L."/>
            <person name="Alikhan N.F."/>
            <person name="Baker D."/>
            <person name="Gharbi K."/>
            <person name="Hall N."/>
            <person name="Watson M."/>
            <person name="Adriaenssens E.M."/>
            <person name="Foster-Nyarko E."/>
            <person name="Jarju S."/>
            <person name="Secka A."/>
            <person name="Antonio M."/>
            <person name="Oren A."/>
            <person name="Chaudhuri R.R."/>
            <person name="La Ragione R."/>
            <person name="Hildebrand F."/>
            <person name="Pallen M.J."/>
        </authorList>
    </citation>
    <scope>NUCLEOTIDE SEQUENCE</scope>
    <source>
        <strain evidence="2">ChiBcec7-5410</strain>
    </source>
</reference>
<reference evidence="2" key="1">
    <citation type="submission" date="2020-10" db="EMBL/GenBank/DDBJ databases">
        <authorList>
            <person name="Gilroy R."/>
        </authorList>
    </citation>
    <scope>NUCLEOTIDE SEQUENCE</scope>
    <source>
        <strain evidence="2">ChiBcec7-5410</strain>
    </source>
</reference>
<evidence type="ECO:0000313" key="3">
    <source>
        <dbReference type="Proteomes" id="UP000824160"/>
    </source>
</evidence>
<evidence type="ECO:0000313" key="2">
    <source>
        <dbReference type="EMBL" id="HIT94034.1"/>
    </source>
</evidence>
<accession>A0A9D1H773</accession>
<dbReference type="AlphaFoldDB" id="A0A9D1H773"/>
<feature type="signal peptide" evidence="1">
    <location>
        <begin position="1"/>
        <end position="29"/>
    </location>
</feature>
<proteinExistence type="predicted"/>
<keyword evidence="1" id="KW-0732">Signal</keyword>
<comment type="caution">
    <text evidence="2">The sequence shown here is derived from an EMBL/GenBank/DDBJ whole genome shotgun (WGS) entry which is preliminary data.</text>
</comment>
<sequence>MRKKKKAESLASRLAAAIAGSIMTAFSVAGCTLQSDDAARESFKTGLIFEIMDTGVYVASEGIDSATYIAFDGVTWVDADGNTIATDALSAGQQVRYNYTSVMESWPMQLVGCSKVTVTGHTEDVSALIEEWNRTQSQLAAEENFGMPTLRIIREDGEKSVCYKPVRGSSVWNRGKDGLCLDSSLPICWQQERMVCIPSTGGKLRVAFAGAAGNPDSIQLLRWDADEKPGAVPEEETLRPGESFSPRSGSVYMLSADWKKEEIGGKLSWGFRVEA</sequence>
<evidence type="ECO:0008006" key="4">
    <source>
        <dbReference type="Google" id="ProtNLM"/>
    </source>
</evidence>
<dbReference type="EMBL" id="DVLW01000069">
    <property type="protein sequence ID" value="HIT94034.1"/>
    <property type="molecule type" value="Genomic_DNA"/>
</dbReference>
<dbReference type="PROSITE" id="PS51257">
    <property type="entry name" value="PROKAR_LIPOPROTEIN"/>
    <property type="match status" value="1"/>
</dbReference>
<feature type="chain" id="PRO_5038789414" description="Lipoprotein" evidence="1">
    <location>
        <begin position="30"/>
        <end position="275"/>
    </location>
</feature>
<evidence type="ECO:0000256" key="1">
    <source>
        <dbReference type="SAM" id="SignalP"/>
    </source>
</evidence>